<name>A0A9P7G560_9AGAR</name>
<comment type="caution">
    <text evidence="1">The sequence shown here is derived from an EMBL/GenBank/DDBJ whole genome shotgun (WGS) entry which is preliminary data.</text>
</comment>
<dbReference type="AlphaFoldDB" id="A0A9P7G560"/>
<dbReference type="EMBL" id="JABCKV010000431">
    <property type="protein sequence ID" value="KAG5640957.1"/>
    <property type="molecule type" value="Genomic_DNA"/>
</dbReference>
<evidence type="ECO:0000313" key="1">
    <source>
        <dbReference type="EMBL" id="KAG5640957.1"/>
    </source>
</evidence>
<dbReference type="OrthoDB" id="3021007at2759"/>
<dbReference type="Proteomes" id="UP000775547">
    <property type="component" value="Unassembled WGS sequence"/>
</dbReference>
<organism evidence="1 2">
    <name type="scientific">Asterophora parasitica</name>
    <dbReference type="NCBI Taxonomy" id="117018"/>
    <lineage>
        <taxon>Eukaryota</taxon>
        <taxon>Fungi</taxon>
        <taxon>Dikarya</taxon>
        <taxon>Basidiomycota</taxon>
        <taxon>Agaricomycotina</taxon>
        <taxon>Agaricomycetes</taxon>
        <taxon>Agaricomycetidae</taxon>
        <taxon>Agaricales</taxon>
        <taxon>Tricholomatineae</taxon>
        <taxon>Lyophyllaceae</taxon>
        <taxon>Asterophora</taxon>
    </lineage>
</organism>
<evidence type="ECO:0000313" key="2">
    <source>
        <dbReference type="Proteomes" id="UP000775547"/>
    </source>
</evidence>
<feature type="non-terminal residue" evidence="1">
    <location>
        <position position="311"/>
    </location>
</feature>
<accession>A0A9P7G560</accession>
<keyword evidence="2" id="KW-1185">Reference proteome</keyword>
<proteinExistence type="predicted"/>
<gene>
    <name evidence="1" type="ORF">DXG03_006529</name>
</gene>
<reference evidence="1" key="1">
    <citation type="submission" date="2020-07" db="EMBL/GenBank/DDBJ databases">
        <authorList>
            <person name="Nieuwenhuis M."/>
            <person name="Van De Peppel L.J.J."/>
        </authorList>
    </citation>
    <scope>NUCLEOTIDE SEQUENCE</scope>
    <source>
        <strain evidence="1">AP01</strain>
        <tissue evidence="1">Mycelium</tissue>
    </source>
</reference>
<sequence>MPLRVPQSVVRFAIFASKLFSVMPRSSLPKPESPVDVYFFPTGVISVAEWCLGMHLHLSNDPQVIASNANTFVRKLYFVKSTQGAQHECVVAEIHDRTIEGGGKPRHILLERSGGNLKRIAKWTIYDNNHGQPAPASADSNADASEGMTASYQVASDAASQISDRSKEALSHSDAADSAKELWNWKEGMKNLVYTVTFTDKTNLHVPSVADLAIAANLAHEEDQLYSLLVHQCYWFADTVMAIVESLIEERYWVKESSMRNAERCHDLQKTKGDMAKDGTFKVLWVNVPVHNRSRVPTELKAKFLDSKKRM</sequence>
<protein>
    <submittedName>
        <fullName evidence="1">Uncharacterized protein</fullName>
    </submittedName>
</protein>
<reference evidence="1" key="2">
    <citation type="submission" date="2021-10" db="EMBL/GenBank/DDBJ databases">
        <title>Phylogenomics reveals ancestral predisposition of the termite-cultivated fungus Termitomyces towards a domesticated lifestyle.</title>
        <authorList>
            <person name="Auxier B."/>
            <person name="Grum-Grzhimaylo A."/>
            <person name="Cardenas M.E."/>
            <person name="Lodge J.D."/>
            <person name="Laessoe T."/>
            <person name="Pedersen O."/>
            <person name="Smith M.E."/>
            <person name="Kuyper T.W."/>
            <person name="Franco-Molano E.A."/>
            <person name="Baroni T.J."/>
            <person name="Aanen D.K."/>
        </authorList>
    </citation>
    <scope>NUCLEOTIDE SEQUENCE</scope>
    <source>
        <strain evidence="1">AP01</strain>
        <tissue evidence="1">Mycelium</tissue>
    </source>
</reference>